<feature type="chain" id="PRO_5045482618" description="Bifunctional inhibitor/plant lipid transfer protein/seed storage helical domain-containing protein" evidence="2">
    <location>
        <begin position="25"/>
        <end position="161"/>
    </location>
</feature>
<accession>A0ABR2M834</accession>
<evidence type="ECO:0000259" key="3">
    <source>
        <dbReference type="Pfam" id="PF00234"/>
    </source>
</evidence>
<sequence length="161" mass="16842">MAPATSSHIPALLLLLAAVTAAHASIYRTTITTTTATHEEVPGGAIANSKKCEEEMERHPITACHSFLKHGGGGGGNPERSVPEECCEQLRRVSNTCQCEMLKMMVGEIVKDQQAGGGEMAGECGGRCAEMKMRGAILPAMCGAGPPCLFNYGRSAAAGMY</sequence>
<dbReference type="SUPFAM" id="SSF47699">
    <property type="entry name" value="Bifunctional inhibitor/lipid-transfer protein/seed storage 2S albumin"/>
    <property type="match status" value="1"/>
</dbReference>
<evidence type="ECO:0000313" key="4">
    <source>
        <dbReference type="EMBL" id="KAK8960317.1"/>
    </source>
</evidence>
<dbReference type="InterPro" id="IPR016140">
    <property type="entry name" value="Bifunc_inhib/LTP/seed_store"/>
</dbReference>
<dbReference type="Proteomes" id="UP001412067">
    <property type="component" value="Unassembled WGS sequence"/>
</dbReference>
<evidence type="ECO:0000256" key="1">
    <source>
        <dbReference type="ARBA" id="ARBA00008262"/>
    </source>
</evidence>
<protein>
    <recommendedName>
        <fullName evidence="3">Bifunctional inhibitor/plant lipid transfer protein/seed storage helical domain-containing protein</fullName>
    </recommendedName>
</protein>
<dbReference type="PANTHER" id="PTHR35496">
    <property type="entry name" value="2S SEED STORAGE PROTEIN 1-RELATED"/>
    <property type="match status" value="1"/>
</dbReference>
<gene>
    <name evidence="4" type="ORF">KSP40_PGU009959</name>
</gene>
<dbReference type="Gene3D" id="1.10.110.10">
    <property type="entry name" value="Plant lipid-transfer and hydrophobic proteins"/>
    <property type="match status" value="1"/>
</dbReference>
<comment type="similarity">
    <text evidence="1">Belongs to the 2S seed storage albumins family.</text>
</comment>
<feature type="signal peptide" evidence="2">
    <location>
        <begin position="1"/>
        <end position="24"/>
    </location>
</feature>
<dbReference type="InterPro" id="IPR036312">
    <property type="entry name" value="Bifun_inhib/LTP/seed_sf"/>
</dbReference>
<evidence type="ECO:0000313" key="5">
    <source>
        <dbReference type="Proteomes" id="UP001412067"/>
    </source>
</evidence>
<feature type="domain" description="Bifunctional inhibitor/plant lipid transfer protein/seed storage helical" evidence="3">
    <location>
        <begin position="52"/>
        <end position="147"/>
    </location>
</feature>
<name>A0ABR2M834_9ASPA</name>
<dbReference type="EMBL" id="JBBWWR010000010">
    <property type="protein sequence ID" value="KAK8960317.1"/>
    <property type="molecule type" value="Genomic_DNA"/>
</dbReference>
<dbReference type="Pfam" id="PF00234">
    <property type="entry name" value="Tryp_alpha_amyl"/>
    <property type="match status" value="1"/>
</dbReference>
<comment type="caution">
    <text evidence="4">The sequence shown here is derived from an EMBL/GenBank/DDBJ whole genome shotgun (WGS) entry which is preliminary data.</text>
</comment>
<evidence type="ECO:0000256" key="2">
    <source>
        <dbReference type="SAM" id="SignalP"/>
    </source>
</evidence>
<proteinExistence type="inferred from homology"/>
<keyword evidence="5" id="KW-1185">Reference proteome</keyword>
<keyword evidence="2" id="KW-0732">Signal</keyword>
<organism evidence="4 5">
    <name type="scientific">Platanthera guangdongensis</name>
    <dbReference type="NCBI Taxonomy" id="2320717"/>
    <lineage>
        <taxon>Eukaryota</taxon>
        <taxon>Viridiplantae</taxon>
        <taxon>Streptophyta</taxon>
        <taxon>Embryophyta</taxon>
        <taxon>Tracheophyta</taxon>
        <taxon>Spermatophyta</taxon>
        <taxon>Magnoliopsida</taxon>
        <taxon>Liliopsida</taxon>
        <taxon>Asparagales</taxon>
        <taxon>Orchidaceae</taxon>
        <taxon>Orchidoideae</taxon>
        <taxon>Orchideae</taxon>
        <taxon>Orchidinae</taxon>
        <taxon>Platanthera</taxon>
    </lineage>
</organism>
<reference evidence="4 5" key="1">
    <citation type="journal article" date="2022" name="Nat. Plants">
        <title>Genomes of leafy and leafless Platanthera orchids illuminate the evolution of mycoheterotrophy.</title>
        <authorList>
            <person name="Li M.H."/>
            <person name="Liu K.W."/>
            <person name="Li Z."/>
            <person name="Lu H.C."/>
            <person name="Ye Q.L."/>
            <person name="Zhang D."/>
            <person name="Wang J.Y."/>
            <person name="Li Y.F."/>
            <person name="Zhong Z.M."/>
            <person name="Liu X."/>
            <person name="Yu X."/>
            <person name="Liu D.K."/>
            <person name="Tu X.D."/>
            <person name="Liu B."/>
            <person name="Hao Y."/>
            <person name="Liao X.Y."/>
            <person name="Jiang Y.T."/>
            <person name="Sun W.H."/>
            <person name="Chen J."/>
            <person name="Chen Y.Q."/>
            <person name="Ai Y."/>
            <person name="Zhai J.W."/>
            <person name="Wu S.S."/>
            <person name="Zhou Z."/>
            <person name="Hsiao Y.Y."/>
            <person name="Wu W.L."/>
            <person name="Chen Y.Y."/>
            <person name="Lin Y.F."/>
            <person name="Hsu J.L."/>
            <person name="Li C.Y."/>
            <person name="Wang Z.W."/>
            <person name="Zhao X."/>
            <person name="Zhong W.Y."/>
            <person name="Ma X.K."/>
            <person name="Ma L."/>
            <person name="Huang J."/>
            <person name="Chen G.Z."/>
            <person name="Huang M.Z."/>
            <person name="Huang L."/>
            <person name="Peng D.H."/>
            <person name="Luo Y.B."/>
            <person name="Zou S.Q."/>
            <person name="Chen S.P."/>
            <person name="Lan S."/>
            <person name="Tsai W.C."/>
            <person name="Van de Peer Y."/>
            <person name="Liu Z.J."/>
        </authorList>
    </citation>
    <scope>NUCLEOTIDE SEQUENCE [LARGE SCALE GENOMIC DNA]</scope>
    <source>
        <strain evidence="4">Lor288</strain>
    </source>
</reference>
<dbReference type="InterPro" id="IPR000617">
    <property type="entry name" value="Napin/2SS/CON"/>
</dbReference>
<dbReference type="PANTHER" id="PTHR35496:SF4">
    <property type="entry name" value="2S SULFUR-RICH SEED STORAGE PROTEIN 2-LIKE"/>
    <property type="match status" value="1"/>
</dbReference>